<feature type="domain" description="VASt" evidence="8">
    <location>
        <begin position="824"/>
        <end position="990"/>
    </location>
</feature>
<reference evidence="10" key="1">
    <citation type="journal article" date="2017" name="Genome Announc.">
        <title>Genome sequences of Cyberlindnera fabianii 65, Pichia kudriavzevii 129, and Saccharomyces cerevisiae 131 isolated from fermented masau fruits in Zimbabwe.</title>
        <authorList>
            <person name="van Rijswijck I.M.H."/>
            <person name="Derks M.F.L."/>
            <person name="Abee T."/>
            <person name="de Ridder D."/>
            <person name="Smid E.J."/>
        </authorList>
    </citation>
    <scope>NUCLEOTIDE SEQUENCE [LARGE SCALE GENOMIC DNA]</scope>
    <source>
        <strain evidence="10">65</strain>
    </source>
</reference>
<feature type="domain" description="VASt" evidence="8">
    <location>
        <begin position="617"/>
        <end position="787"/>
    </location>
</feature>
<accession>A0A1V2L694</accession>
<dbReference type="GO" id="GO:0032366">
    <property type="term" value="P:intracellular sterol transport"/>
    <property type="evidence" value="ECO:0007669"/>
    <property type="project" value="TreeGrafter"/>
</dbReference>
<feature type="region of interest" description="Disordered" evidence="6">
    <location>
        <begin position="990"/>
        <end position="1014"/>
    </location>
</feature>
<keyword evidence="4 7" id="KW-1133">Transmembrane helix</keyword>
<dbReference type="GO" id="GO:0005739">
    <property type="term" value="C:mitochondrion"/>
    <property type="evidence" value="ECO:0007669"/>
    <property type="project" value="TreeGrafter"/>
</dbReference>
<comment type="subcellular location">
    <subcellularLocation>
        <location evidence="1">Membrane</location>
        <topology evidence="1">Single-pass membrane protein</topology>
    </subcellularLocation>
</comment>
<comment type="similarity">
    <text evidence="2">Belongs to the YSP2 family.</text>
</comment>
<dbReference type="AlphaFoldDB" id="A0A1V2L694"/>
<feature type="region of interest" description="Disordered" evidence="6">
    <location>
        <begin position="235"/>
        <end position="277"/>
    </location>
</feature>
<gene>
    <name evidence="9" type="ORF">BON22_2837</name>
</gene>
<dbReference type="GO" id="GO:0032541">
    <property type="term" value="C:cortical endoplasmic reticulum"/>
    <property type="evidence" value="ECO:0007669"/>
    <property type="project" value="TreeGrafter"/>
</dbReference>
<dbReference type="GO" id="GO:0005789">
    <property type="term" value="C:endoplasmic reticulum membrane"/>
    <property type="evidence" value="ECO:0007669"/>
    <property type="project" value="TreeGrafter"/>
</dbReference>
<dbReference type="EMBL" id="MPUK01000005">
    <property type="protein sequence ID" value="ONH67294.1"/>
    <property type="molecule type" value="Genomic_DNA"/>
</dbReference>
<evidence type="ECO:0000259" key="8">
    <source>
        <dbReference type="PROSITE" id="PS51778"/>
    </source>
</evidence>
<dbReference type="Pfam" id="PF16016">
    <property type="entry name" value="VASt"/>
    <property type="match status" value="2"/>
</dbReference>
<feature type="compositionally biased region" description="Basic residues" evidence="6">
    <location>
        <begin position="1"/>
        <end position="11"/>
    </location>
</feature>
<keyword evidence="5 7" id="KW-0472">Membrane</keyword>
<dbReference type="CDD" id="cd13220">
    <property type="entry name" value="PH-GRAM_GRAMDC"/>
    <property type="match status" value="1"/>
</dbReference>
<feature type="compositionally biased region" description="Polar residues" evidence="6">
    <location>
        <begin position="30"/>
        <end position="47"/>
    </location>
</feature>
<feature type="region of interest" description="Disordered" evidence="6">
    <location>
        <begin position="785"/>
        <end position="818"/>
    </location>
</feature>
<feature type="compositionally biased region" description="Basic and acidic residues" evidence="6">
    <location>
        <begin position="1139"/>
        <end position="1154"/>
    </location>
</feature>
<feature type="compositionally biased region" description="Basic and acidic residues" evidence="6">
    <location>
        <begin position="196"/>
        <end position="213"/>
    </location>
</feature>
<keyword evidence="3 7" id="KW-0812">Transmembrane</keyword>
<evidence type="ECO:0000256" key="7">
    <source>
        <dbReference type="SAM" id="Phobius"/>
    </source>
</evidence>
<feature type="compositionally biased region" description="Polar residues" evidence="6">
    <location>
        <begin position="468"/>
        <end position="486"/>
    </location>
</feature>
<evidence type="ECO:0000313" key="9">
    <source>
        <dbReference type="EMBL" id="ONH67294.1"/>
    </source>
</evidence>
<feature type="region of interest" description="Disordered" evidence="6">
    <location>
        <begin position="1"/>
        <end position="131"/>
    </location>
</feature>
<evidence type="ECO:0000256" key="2">
    <source>
        <dbReference type="ARBA" id="ARBA00006582"/>
    </source>
</evidence>
<proteinExistence type="inferred from homology"/>
<feature type="compositionally biased region" description="Basic residues" evidence="6">
    <location>
        <begin position="996"/>
        <end position="1006"/>
    </location>
</feature>
<dbReference type="GO" id="GO:0140268">
    <property type="term" value="C:endoplasmic reticulum-plasma membrane contact site"/>
    <property type="evidence" value="ECO:0007669"/>
    <property type="project" value="TreeGrafter"/>
</dbReference>
<dbReference type="SMART" id="SM00568">
    <property type="entry name" value="GRAM"/>
    <property type="match status" value="1"/>
</dbReference>
<dbReference type="InterPro" id="IPR051482">
    <property type="entry name" value="Cholesterol_transport"/>
</dbReference>
<name>A0A1V2L694_CYBFA</name>
<sequence length="1184" mass="130165">MQLLLHKKSKRSKDGPATSTPKTRRHSGSDRSVTVSSARSTPGQSTDKLLYSHASDTGNHTEPLRSPPSSRHSSPSRRGIGRRQRAYLTPEISKVRSRHSKGIFSVKRDSTANSSDEEHIYDDESDGHTPARLAVTPESNLAVPTQPLDESSYADLMPMVKLPLANNPATATGSQHSFHSHSPQLTVTRTASKANIHEQHSDTGSKDQLESHHSNSGFLSSFMSAAHTAATHIGSISNAGKHGPEVKFHETGTSPHHTTNDDHVTKNPESQGNGGSFIQHLDSLLFQNGKKQHQNVSPNITPPNLEEEEDGLVDNASATSLAHGVKFQPLRKTIVGTMGKGELTLEDLGFADMSTAPSVNGVPAASTPGNAPHIEVHQPTPHSPRALSPQMTPEQFPRASSPKIEFHKNVGQPPLKPIASATQLERAGSVEQRQLRASRSISPAGNLKHSLSPTISRQGDAYKRPGPSRSQSAHTDRTSLNGDISFGTPLSQESSIDLKNVTFAPEKRNADFHSTFKKIPRSERLIDDYSCALQREIMVQGRVLNEKMLVQGRLYISEHHISFKSNILGWVTTLNIPIQEIVQLEKKNTAVMFPNAIVVKTLHQKYNFASLLTRDATFDLITNIWNQIAPLPKIHNLLFGKDTTFMTSLIGKQKNKNISKLTPFADKDGTPTREYHYTKPLSAPVGPKETICNVVETLDHVDLQNYVRCIQTTKTPDVPSGNAFSVVTYIYLSWGPKNSTKLTVYTYMNWTGKSWIRTAIDRGSIEGQKESIAIMAQELKAAVQTAPTNSSSSSSPDEDFVSKLPHTGPRTHAAVNFTPTVPSPESIITEDTIQVPLGTAYPLLFSPTYLKQILIAQKVQSISNIPAFPEEGTKKRSYTYVMPLSAPVGPKSTKCIVNESIEEFDLNSHIHVVRTVNTPDVPSGGSFTVSSNYWLSWGENNTTKIVVSTGVIWTGKSWIKSVVEKNSIEGQKDSNKIMIEEAKNIIAKDAAEGGKKGGRKRGKTIKQKSSDQTDHHDKFLAEIANPKKTYDFGGMPWLTDWFQGGSINNVFIVFLFAFTIFSAVIYFNVHHSNSNSIANSTQGLTLGSGAKVMIDGREYVLVPSVDAALTDEKVKSAKEYEIWDWIESRSGKKASGPVGHDEKTSRRMSDVMKSHKEQDLKEMLHIVESHLEELLQVDEQQSDT</sequence>
<dbReference type="InterPro" id="IPR031968">
    <property type="entry name" value="VASt"/>
</dbReference>
<dbReference type="InterPro" id="IPR011993">
    <property type="entry name" value="PH-like_dom_sf"/>
</dbReference>
<comment type="caution">
    <text evidence="9">The sequence shown here is derived from an EMBL/GenBank/DDBJ whole genome shotgun (WGS) entry which is preliminary data.</text>
</comment>
<dbReference type="Gene3D" id="2.30.29.30">
    <property type="entry name" value="Pleckstrin-homology domain (PH domain)/Phosphotyrosine-binding domain (PTB)"/>
    <property type="match status" value="1"/>
</dbReference>
<evidence type="ECO:0000256" key="6">
    <source>
        <dbReference type="SAM" id="MobiDB-lite"/>
    </source>
</evidence>
<dbReference type="InterPro" id="IPR004182">
    <property type="entry name" value="GRAM"/>
</dbReference>
<feature type="transmembrane region" description="Helical" evidence="7">
    <location>
        <begin position="1050"/>
        <end position="1069"/>
    </location>
</feature>
<dbReference type="PANTHER" id="PTHR23319">
    <property type="entry name" value="GRAM DOMAIN CONTAINING 1B, ISOFORM E"/>
    <property type="match status" value="1"/>
</dbReference>
<evidence type="ECO:0000256" key="4">
    <source>
        <dbReference type="ARBA" id="ARBA00022989"/>
    </source>
</evidence>
<dbReference type="GO" id="GO:0005886">
    <property type="term" value="C:plasma membrane"/>
    <property type="evidence" value="ECO:0007669"/>
    <property type="project" value="TreeGrafter"/>
</dbReference>
<dbReference type="PROSITE" id="PS51778">
    <property type="entry name" value="VAST"/>
    <property type="match status" value="2"/>
</dbReference>
<feature type="compositionally biased region" description="Polar residues" evidence="6">
    <location>
        <begin position="431"/>
        <end position="457"/>
    </location>
</feature>
<feature type="region of interest" description="Disordered" evidence="6">
    <location>
        <begin position="359"/>
        <end position="399"/>
    </location>
</feature>
<evidence type="ECO:0000256" key="3">
    <source>
        <dbReference type="ARBA" id="ARBA00022692"/>
    </source>
</evidence>
<dbReference type="Proteomes" id="UP000189513">
    <property type="component" value="Unassembled WGS sequence"/>
</dbReference>
<dbReference type="PANTHER" id="PTHR23319:SF36">
    <property type="entry name" value="MEMBRANE-ANCHORED LIPID-BINDING PROTEIN LAM4-RELATED"/>
    <property type="match status" value="1"/>
</dbReference>
<feature type="region of interest" description="Disordered" evidence="6">
    <location>
        <begin position="1131"/>
        <end position="1154"/>
    </location>
</feature>
<feature type="region of interest" description="Disordered" evidence="6">
    <location>
        <begin position="424"/>
        <end position="486"/>
    </location>
</feature>
<dbReference type="GO" id="GO:0032934">
    <property type="term" value="F:sterol binding"/>
    <property type="evidence" value="ECO:0007669"/>
    <property type="project" value="TreeGrafter"/>
</dbReference>
<evidence type="ECO:0000256" key="5">
    <source>
        <dbReference type="ARBA" id="ARBA00023136"/>
    </source>
</evidence>
<evidence type="ECO:0000313" key="10">
    <source>
        <dbReference type="Proteomes" id="UP000189513"/>
    </source>
</evidence>
<keyword evidence="10" id="KW-1185">Reference proteome</keyword>
<dbReference type="VEuPathDB" id="FungiDB:BON22_2837"/>
<organism evidence="9 10">
    <name type="scientific">Cyberlindnera fabianii</name>
    <name type="common">Yeast</name>
    <name type="synonym">Hansenula fabianii</name>
    <dbReference type="NCBI Taxonomy" id="36022"/>
    <lineage>
        <taxon>Eukaryota</taxon>
        <taxon>Fungi</taxon>
        <taxon>Dikarya</taxon>
        <taxon>Ascomycota</taxon>
        <taxon>Saccharomycotina</taxon>
        <taxon>Saccharomycetes</taxon>
        <taxon>Phaffomycetales</taxon>
        <taxon>Phaffomycetaceae</taxon>
        <taxon>Cyberlindnera</taxon>
    </lineage>
</organism>
<dbReference type="GO" id="GO:0120015">
    <property type="term" value="F:sterol transfer activity"/>
    <property type="evidence" value="ECO:0007669"/>
    <property type="project" value="TreeGrafter"/>
</dbReference>
<feature type="compositionally biased region" description="Low complexity" evidence="6">
    <location>
        <begin position="67"/>
        <end position="78"/>
    </location>
</feature>
<feature type="region of interest" description="Disordered" evidence="6">
    <location>
        <begin position="196"/>
        <end position="215"/>
    </location>
</feature>
<protein>
    <submittedName>
        <fullName evidence="9">GRAM domain-containing protein YSP2</fullName>
    </submittedName>
</protein>
<evidence type="ECO:0000256" key="1">
    <source>
        <dbReference type="ARBA" id="ARBA00004167"/>
    </source>
</evidence>